<keyword evidence="1 3" id="KW-0479">Metal-binding</keyword>
<dbReference type="GO" id="GO:0016567">
    <property type="term" value="P:protein ubiquitination"/>
    <property type="evidence" value="ECO:0007669"/>
    <property type="project" value="TreeGrafter"/>
</dbReference>
<dbReference type="SMART" id="SM00184">
    <property type="entry name" value="RING"/>
    <property type="match status" value="1"/>
</dbReference>
<dbReference type="Pfam" id="PF13639">
    <property type="entry name" value="zf-RING_2"/>
    <property type="match status" value="1"/>
</dbReference>
<dbReference type="VEuPathDB" id="VectorBase:AFUN2_008440"/>
<evidence type="ECO:0000256" key="2">
    <source>
        <dbReference type="ARBA" id="ARBA00022833"/>
    </source>
</evidence>
<dbReference type="GO" id="GO:0061630">
    <property type="term" value="F:ubiquitin protein ligase activity"/>
    <property type="evidence" value="ECO:0007669"/>
    <property type="project" value="TreeGrafter"/>
</dbReference>
<protein>
    <submittedName>
        <fullName evidence="5">RING-type domain-containing protein</fullName>
    </submittedName>
</protein>
<dbReference type="SUPFAM" id="SSF57850">
    <property type="entry name" value="RING/U-box"/>
    <property type="match status" value="1"/>
</dbReference>
<accession>A0A182R959</accession>
<name>A0A182R959_ANOFN</name>
<keyword evidence="1 3" id="KW-0863">Zinc-finger</keyword>
<dbReference type="GO" id="GO:0005634">
    <property type="term" value="C:nucleus"/>
    <property type="evidence" value="ECO:0007669"/>
    <property type="project" value="TreeGrafter"/>
</dbReference>
<feature type="domain" description="RING-type" evidence="4">
    <location>
        <begin position="5"/>
        <end position="46"/>
    </location>
</feature>
<dbReference type="AlphaFoldDB" id="A0A182R959"/>
<proteinExistence type="predicted"/>
<dbReference type="STRING" id="62324.A0A182R959"/>
<organism evidence="5">
    <name type="scientific">Anopheles funestus</name>
    <name type="common">African malaria mosquito</name>
    <dbReference type="NCBI Taxonomy" id="62324"/>
    <lineage>
        <taxon>Eukaryota</taxon>
        <taxon>Metazoa</taxon>
        <taxon>Ecdysozoa</taxon>
        <taxon>Arthropoda</taxon>
        <taxon>Hexapoda</taxon>
        <taxon>Insecta</taxon>
        <taxon>Pterygota</taxon>
        <taxon>Neoptera</taxon>
        <taxon>Endopterygota</taxon>
        <taxon>Diptera</taxon>
        <taxon>Nematocera</taxon>
        <taxon>Culicoidea</taxon>
        <taxon>Culicidae</taxon>
        <taxon>Anophelinae</taxon>
        <taxon>Anopheles</taxon>
    </lineage>
</organism>
<dbReference type="Gene3D" id="3.30.40.10">
    <property type="entry name" value="Zinc/RING finger domain, C3HC4 (zinc finger)"/>
    <property type="match status" value="1"/>
</dbReference>
<dbReference type="GO" id="GO:0031297">
    <property type="term" value="P:replication fork processing"/>
    <property type="evidence" value="ECO:0007669"/>
    <property type="project" value="TreeGrafter"/>
</dbReference>
<evidence type="ECO:0000259" key="4">
    <source>
        <dbReference type="PROSITE" id="PS50089"/>
    </source>
</evidence>
<dbReference type="EnsemblMetazoa" id="AFUN002719-RA">
    <property type="protein sequence ID" value="AFUN002719-PA"/>
    <property type="gene ID" value="AFUN002719"/>
</dbReference>
<reference evidence="5" key="1">
    <citation type="submission" date="2020-05" db="UniProtKB">
        <authorList>
            <consortium name="EnsemblMetazoa"/>
        </authorList>
    </citation>
    <scope>IDENTIFICATION</scope>
    <source>
        <strain evidence="5">FUMOZ</strain>
    </source>
</reference>
<dbReference type="InterPro" id="IPR001841">
    <property type="entry name" value="Znf_RING"/>
</dbReference>
<dbReference type="VEuPathDB" id="VectorBase:AFUN002719"/>
<dbReference type="PANTHER" id="PTHR46569:SF1">
    <property type="entry name" value="E3 UBIQUITIN-PROTEIN LIGASE RFWD3-RELATED"/>
    <property type="match status" value="1"/>
</dbReference>
<sequence length="158" mass="18316">MDLVCPICSDLFVPCADVKITPCGHMFHNLCLSQWLERSETCPQCREQCTLTNLTKVYFNVTAYRDTALENLTSKIRELDQMFETFETEVKSEHKEIRKSLVKFEEDGLFNYTDLEYEVEKVQKNLGTVQKVVYSACIILFAYASLNIQQIVEYMVGL</sequence>
<dbReference type="InterPro" id="IPR052639">
    <property type="entry name" value="TRAIP_ubiq-protein_ligase"/>
</dbReference>
<evidence type="ECO:0000313" key="5">
    <source>
        <dbReference type="EnsemblMetazoa" id="AFUN002719-PA"/>
    </source>
</evidence>
<evidence type="ECO:0000256" key="3">
    <source>
        <dbReference type="PROSITE-ProRule" id="PRU00175"/>
    </source>
</evidence>
<evidence type="ECO:0000256" key="1">
    <source>
        <dbReference type="ARBA" id="ARBA00022771"/>
    </source>
</evidence>
<dbReference type="PANTHER" id="PTHR46569">
    <property type="entry name" value="E3 UBIQUITIN-PROTEIN LIGASE TRAIP"/>
    <property type="match status" value="1"/>
</dbReference>
<dbReference type="InterPro" id="IPR013083">
    <property type="entry name" value="Znf_RING/FYVE/PHD"/>
</dbReference>
<dbReference type="GO" id="GO:0008270">
    <property type="term" value="F:zinc ion binding"/>
    <property type="evidence" value="ECO:0007669"/>
    <property type="project" value="UniProtKB-KW"/>
</dbReference>
<dbReference type="GO" id="GO:0090734">
    <property type="term" value="C:site of DNA damage"/>
    <property type="evidence" value="ECO:0007669"/>
    <property type="project" value="TreeGrafter"/>
</dbReference>
<keyword evidence="2" id="KW-0862">Zinc</keyword>
<dbReference type="PROSITE" id="PS50089">
    <property type="entry name" value="ZF_RING_2"/>
    <property type="match status" value="1"/>
</dbReference>